<keyword evidence="2" id="KW-0560">Oxidoreductase</keyword>
<accession>A0A372FZ55</accession>
<dbReference type="GO" id="GO:0003995">
    <property type="term" value="F:acyl-CoA dehydrogenase activity"/>
    <property type="evidence" value="ECO:0007669"/>
    <property type="project" value="InterPro"/>
</dbReference>
<evidence type="ECO:0000313" key="4">
    <source>
        <dbReference type="EMBL" id="RFS45904.1"/>
    </source>
</evidence>
<dbReference type="Proteomes" id="UP000262621">
    <property type="component" value="Unassembled WGS sequence"/>
</dbReference>
<dbReference type="AlphaFoldDB" id="A0A372FZ55"/>
<dbReference type="GO" id="GO:0033539">
    <property type="term" value="P:fatty acid beta-oxidation using acyl-CoA dehydrogenase"/>
    <property type="evidence" value="ECO:0007669"/>
    <property type="project" value="TreeGrafter"/>
</dbReference>
<dbReference type="Pfam" id="PF00441">
    <property type="entry name" value="Acyl-CoA_dh_1"/>
    <property type="match status" value="1"/>
</dbReference>
<keyword evidence="1" id="KW-0285">Flavoprotein</keyword>
<proteinExistence type="predicted"/>
<dbReference type="PANTHER" id="PTHR48083:SF2">
    <property type="entry name" value="MEDIUM-CHAIN SPECIFIC ACYL-COA DEHYDROGENASE, MITOCHONDRIAL"/>
    <property type="match status" value="1"/>
</dbReference>
<keyword evidence="5" id="KW-1185">Reference proteome</keyword>
<sequence length="142" mass="15260">MRGLDHERLCLAAQAVGLAEAALAATVDWARTRPAYGGVLWDKQAVRHRVADLVGRLAAGKTLLYHAAAQLDRGTDGRVYAALLKAQLPELANEIAYTAVQFHGGAGFVREGPVERISRDVRFLAIGGGATEVMRDEVARLI</sequence>
<evidence type="ECO:0000256" key="2">
    <source>
        <dbReference type="ARBA" id="ARBA00023002"/>
    </source>
</evidence>
<protein>
    <submittedName>
        <fullName evidence="4">Acyl-CoA dehydrogenase family protein</fullName>
    </submittedName>
</protein>
<evidence type="ECO:0000256" key="1">
    <source>
        <dbReference type="ARBA" id="ARBA00022630"/>
    </source>
</evidence>
<evidence type="ECO:0000313" key="5">
    <source>
        <dbReference type="Proteomes" id="UP000262621"/>
    </source>
</evidence>
<dbReference type="EMBL" id="QVFU01000013">
    <property type="protein sequence ID" value="RFS45904.1"/>
    <property type="molecule type" value="Genomic_DNA"/>
</dbReference>
<dbReference type="SUPFAM" id="SSF47203">
    <property type="entry name" value="Acyl-CoA dehydrogenase C-terminal domain-like"/>
    <property type="match status" value="1"/>
</dbReference>
<reference evidence="4 5" key="1">
    <citation type="submission" date="2018-08" db="EMBL/GenBank/DDBJ databases">
        <title>Verrucosispora craniellae sp. nov., isolated from a marine sponge in the South China Sea.</title>
        <authorList>
            <person name="Li L."/>
            <person name="Lin H.W."/>
        </authorList>
    </citation>
    <scope>NUCLEOTIDE SEQUENCE [LARGE SCALE GENOMIC DNA]</scope>
    <source>
        <strain evidence="4 5">LHW63014</strain>
    </source>
</reference>
<evidence type="ECO:0000259" key="3">
    <source>
        <dbReference type="Pfam" id="PF00441"/>
    </source>
</evidence>
<organism evidence="4 5">
    <name type="scientific">Micromonospora craniellae</name>
    <dbReference type="NCBI Taxonomy" id="2294034"/>
    <lineage>
        <taxon>Bacteria</taxon>
        <taxon>Bacillati</taxon>
        <taxon>Actinomycetota</taxon>
        <taxon>Actinomycetes</taxon>
        <taxon>Micromonosporales</taxon>
        <taxon>Micromonosporaceae</taxon>
        <taxon>Micromonospora</taxon>
    </lineage>
</organism>
<dbReference type="InterPro" id="IPR050741">
    <property type="entry name" value="Acyl-CoA_dehydrogenase"/>
</dbReference>
<dbReference type="GO" id="GO:0005737">
    <property type="term" value="C:cytoplasm"/>
    <property type="evidence" value="ECO:0007669"/>
    <property type="project" value="TreeGrafter"/>
</dbReference>
<dbReference type="InterPro" id="IPR036250">
    <property type="entry name" value="AcylCo_DH-like_C"/>
</dbReference>
<dbReference type="InterPro" id="IPR009075">
    <property type="entry name" value="AcylCo_DH/oxidase_C"/>
</dbReference>
<comment type="caution">
    <text evidence="4">The sequence shown here is derived from an EMBL/GenBank/DDBJ whole genome shotgun (WGS) entry which is preliminary data.</text>
</comment>
<name>A0A372FZ55_9ACTN</name>
<feature type="domain" description="Acyl-CoA dehydrogenase/oxidase C-terminal" evidence="3">
    <location>
        <begin position="1"/>
        <end position="140"/>
    </location>
</feature>
<dbReference type="PANTHER" id="PTHR48083">
    <property type="entry name" value="MEDIUM-CHAIN SPECIFIC ACYL-COA DEHYDROGENASE, MITOCHONDRIAL-RELATED"/>
    <property type="match status" value="1"/>
</dbReference>
<dbReference type="Gene3D" id="1.20.140.10">
    <property type="entry name" value="Butyryl-CoA Dehydrogenase, subunit A, domain 3"/>
    <property type="match status" value="1"/>
</dbReference>
<dbReference type="InterPro" id="IPR006089">
    <property type="entry name" value="Acyl-CoA_DH_CS"/>
</dbReference>
<gene>
    <name evidence="4" type="ORF">D0Q02_14470</name>
</gene>
<dbReference type="PROSITE" id="PS00073">
    <property type="entry name" value="ACYL_COA_DH_2"/>
    <property type="match status" value="1"/>
</dbReference>